<dbReference type="EMBL" id="JAYMYS010000002">
    <property type="protein sequence ID" value="KAK7407506.1"/>
    <property type="molecule type" value="Genomic_DNA"/>
</dbReference>
<evidence type="ECO:0000313" key="1">
    <source>
        <dbReference type="EMBL" id="KAK7407506.1"/>
    </source>
</evidence>
<name>A0AAN9SYD4_PSOTE</name>
<evidence type="ECO:0000313" key="2">
    <source>
        <dbReference type="Proteomes" id="UP001386955"/>
    </source>
</evidence>
<organism evidence="1 2">
    <name type="scientific">Psophocarpus tetragonolobus</name>
    <name type="common">Winged bean</name>
    <name type="synonym">Dolichos tetragonolobus</name>
    <dbReference type="NCBI Taxonomy" id="3891"/>
    <lineage>
        <taxon>Eukaryota</taxon>
        <taxon>Viridiplantae</taxon>
        <taxon>Streptophyta</taxon>
        <taxon>Embryophyta</taxon>
        <taxon>Tracheophyta</taxon>
        <taxon>Spermatophyta</taxon>
        <taxon>Magnoliopsida</taxon>
        <taxon>eudicotyledons</taxon>
        <taxon>Gunneridae</taxon>
        <taxon>Pentapetalae</taxon>
        <taxon>rosids</taxon>
        <taxon>fabids</taxon>
        <taxon>Fabales</taxon>
        <taxon>Fabaceae</taxon>
        <taxon>Papilionoideae</taxon>
        <taxon>50 kb inversion clade</taxon>
        <taxon>NPAAA clade</taxon>
        <taxon>indigoferoid/millettioid clade</taxon>
        <taxon>Phaseoleae</taxon>
        <taxon>Psophocarpus</taxon>
    </lineage>
</organism>
<dbReference type="Proteomes" id="UP001386955">
    <property type="component" value="Unassembled WGS sequence"/>
</dbReference>
<keyword evidence="2" id="KW-1185">Reference proteome</keyword>
<accession>A0AAN9SYD4</accession>
<gene>
    <name evidence="1" type="ORF">VNO78_09459</name>
</gene>
<sequence>MGHIPASVQELCCGGADCDSVEVYYEAIHYNIIPEDVVTLALKAGDYYDPHEFEDMYVADTIKISSSQLMHYKEGTYGR</sequence>
<reference evidence="1 2" key="1">
    <citation type="submission" date="2024-01" db="EMBL/GenBank/DDBJ databases">
        <title>The genomes of 5 underutilized Papilionoideae crops provide insights into root nodulation and disease resistanc.</title>
        <authorList>
            <person name="Jiang F."/>
        </authorList>
    </citation>
    <scope>NUCLEOTIDE SEQUENCE [LARGE SCALE GENOMIC DNA]</scope>
    <source>
        <strain evidence="1">DUOXIRENSHENG_FW03</strain>
        <tissue evidence="1">Leaves</tissue>
    </source>
</reference>
<protein>
    <submittedName>
        <fullName evidence="1">Uncharacterized protein</fullName>
    </submittedName>
</protein>
<proteinExistence type="predicted"/>
<dbReference type="AlphaFoldDB" id="A0AAN9SYD4"/>
<comment type="caution">
    <text evidence="1">The sequence shown here is derived from an EMBL/GenBank/DDBJ whole genome shotgun (WGS) entry which is preliminary data.</text>
</comment>